<evidence type="ECO:0000313" key="1">
    <source>
        <dbReference type="EMBL" id="MPC22974.1"/>
    </source>
</evidence>
<dbReference type="Proteomes" id="UP000324222">
    <property type="component" value="Unassembled WGS sequence"/>
</dbReference>
<comment type="caution">
    <text evidence="1">The sequence shown here is derived from an EMBL/GenBank/DDBJ whole genome shotgun (WGS) entry which is preliminary data.</text>
</comment>
<keyword evidence="2" id="KW-1185">Reference proteome</keyword>
<organism evidence="1 2">
    <name type="scientific">Portunus trituberculatus</name>
    <name type="common">Swimming crab</name>
    <name type="synonym">Neptunus trituberculatus</name>
    <dbReference type="NCBI Taxonomy" id="210409"/>
    <lineage>
        <taxon>Eukaryota</taxon>
        <taxon>Metazoa</taxon>
        <taxon>Ecdysozoa</taxon>
        <taxon>Arthropoda</taxon>
        <taxon>Crustacea</taxon>
        <taxon>Multicrustacea</taxon>
        <taxon>Malacostraca</taxon>
        <taxon>Eumalacostraca</taxon>
        <taxon>Eucarida</taxon>
        <taxon>Decapoda</taxon>
        <taxon>Pleocyemata</taxon>
        <taxon>Brachyura</taxon>
        <taxon>Eubrachyura</taxon>
        <taxon>Portunoidea</taxon>
        <taxon>Portunidae</taxon>
        <taxon>Portuninae</taxon>
        <taxon>Portunus</taxon>
    </lineage>
</organism>
<accession>A0A5B7DPL0</accession>
<sequence>MRKEDAKKEEREDGRQVGWRCGGRDSRVEAAGWPTWELRVALTWSNNTHKQRGGDKGVKAAIFLAYLKDATSLHLNYSPLQGHFGMLVKRANASARMLERAGMFVSFNGEARRGEVLQPPRQLPCGAAWLAT</sequence>
<protein>
    <submittedName>
        <fullName evidence="1">Uncharacterized protein</fullName>
    </submittedName>
</protein>
<name>A0A5B7DPL0_PORTR</name>
<dbReference type="AlphaFoldDB" id="A0A5B7DPL0"/>
<dbReference type="EMBL" id="VSRR010001150">
    <property type="protein sequence ID" value="MPC22974.1"/>
    <property type="molecule type" value="Genomic_DNA"/>
</dbReference>
<reference evidence="1 2" key="1">
    <citation type="submission" date="2019-05" db="EMBL/GenBank/DDBJ databases">
        <title>Another draft genome of Portunus trituberculatus and its Hox gene families provides insights of decapod evolution.</title>
        <authorList>
            <person name="Jeong J.-H."/>
            <person name="Song I."/>
            <person name="Kim S."/>
            <person name="Choi T."/>
            <person name="Kim D."/>
            <person name="Ryu S."/>
            <person name="Kim W."/>
        </authorList>
    </citation>
    <scope>NUCLEOTIDE SEQUENCE [LARGE SCALE GENOMIC DNA]</scope>
    <source>
        <tissue evidence="1">Muscle</tissue>
    </source>
</reference>
<evidence type="ECO:0000313" key="2">
    <source>
        <dbReference type="Proteomes" id="UP000324222"/>
    </source>
</evidence>
<gene>
    <name evidence="1" type="ORF">E2C01_016006</name>
</gene>
<proteinExistence type="predicted"/>